<evidence type="ECO:0000256" key="12">
    <source>
        <dbReference type="SAM" id="MobiDB-lite"/>
    </source>
</evidence>
<feature type="compositionally biased region" description="Basic residues" evidence="12">
    <location>
        <begin position="1"/>
        <end position="17"/>
    </location>
</feature>
<dbReference type="SUPFAM" id="SSF57850">
    <property type="entry name" value="RING/U-box"/>
    <property type="match status" value="1"/>
</dbReference>
<evidence type="ECO:0000256" key="4">
    <source>
        <dbReference type="ARBA" id="ARBA00022670"/>
    </source>
</evidence>
<dbReference type="AlphaFoldDB" id="A0A822Z0Q3"/>
<keyword evidence="5" id="KW-0479">Metal-binding</keyword>
<dbReference type="InterPro" id="IPR018200">
    <property type="entry name" value="USP_CS"/>
</dbReference>
<dbReference type="InterPro" id="IPR013083">
    <property type="entry name" value="Znf_RING/FYVE/PHD"/>
</dbReference>
<feature type="domain" description="UBP-type" evidence="14">
    <location>
        <begin position="49"/>
        <end position="186"/>
    </location>
</feature>
<dbReference type="PROSITE" id="PS00972">
    <property type="entry name" value="USP_1"/>
    <property type="match status" value="1"/>
</dbReference>
<evidence type="ECO:0000256" key="10">
    <source>
        <dbReference type="ARBA" id="ARBA00058678"/>
    </source>
</evidence>
<evidence type="ECO:0000256" key="3">
    <source>
        <dbReference type="ARBA" id="ARBA00012759"/>
    </source>
</evidence>
<dbReference type="GO" id="GO:0016579">
    <property type="term" value="P:protein deubiquitination"/>
    <property type="evidence" value="ECO:0007669"/>
    <property type="project" value="InterPro"/>
</dbReference>
<dbReference type="InterPro" id="IPR001607">
    <property type="entry name" value="Znf_UBP"/>
</dbReference>
<feature type="compositionally biased region" description="Basic residues" evidence="12">
    <location>
        <begin position="403"/>
        <end position="420"/>
    </location>
</feature>
<evidence type="ECO:0000259" key="14">
    <source>
        <dbReference type="PROSITE" id="PS50271"/>
    </source>
</evidence>
<dbReference type="GO" id="GO:0004843">
    <property type="term" value="F:cysteine-type deubiquitinase activity"/>
    <property type="evidence" value="ECO:0007669"/>
    <property type="project" value="UniProtKB-EC"/>
</dbReference>
<comment type="catalytic activity">
    <reaction evidence="1">
        <text>Thiol-dependent hydrolysis of ester, thioester, amide, peptide and isopeptide bonds formed by the C-terminal Gly of ubiquitin (a 76-residue protein attached to proteins as an intracellular targeting signal).</text>
        <dbReference type="EC" id="3.4.19.12"/>
    </reaction>
</comment>
<feature type="region of interest" description="Disordered" evidence="12">
    <location>
        <begin position="705"/>
        <end position="733"/>
    </location>
</feature>
<dbReference type="Pfam" id="PF02148">
    <property type="entry name" value="zf-UBP"/>
    <property type="match status" value="1"/>
</dbReference>
<feature type="region of interest" description="Disordered" evidence="12">
    <location>
        <begin position="1"/>
        <end position="42"/>
    </location>
</feature>
<dbReference type="Gene3D" id="3.90.70.10">
    <property type="entry name" value="Cysteine proteinases"/>
    <property type="match status" value="2"/>
</dbReference>
<comment type="caution">
    <text evidence="15">The sequence shown here is derived from an EMBL/GenBank/DDBJ whole genome shotgun (WGS) entry which is preliminary data.</text>
</comment>
<name>A0A822Z0Q3_NELNU</name>
<reference evidence="15 16" key="1">
    <citation type="journal article" date="2020" name="Mol. Biol. Evol.">
        <title>Distinct Expression and Methylation Patterns for Genes with Different Fates following a Single Whole-Genome Duplication in Flowering Plants.</title>
        <authorList>
            <person name="Shi T."/>
            <person name="Rahmani R.S."/>
            <person name="Gugger P.F."/>
            <person name="Wang M."/>
            <person name="Li H."/>
            <person name="Zhang Y."/>
            <person name="Li Z."/>
            <person name="Wang Q."/>
            <person name="Van de Peer Y."/>
            <person name="Marchal K."/>
            <person name="Chen J."/>
        </authorList>
    </citation>
    <scope>NUCLEOTIDE SEQUENCE [LARGE SCALE GENOMIC DNA]</scope>
    <source>
        <tissue evidence="15">Leaf</tissue>
    </source>
</reference>
<dbReference type="InterPro" id="IPR001394">
    <property type="entry name" value="Peptidase_C19_UCH"/>
</dbReference>
<keyword evidence="9" id="KW-0862">Zinc</keyword>
<evidence type="ECO:0000256" key="9">
    <source>
        <dbReference type="ARBA" id="ARBA00022833"/>
    </source>
</evidence>
<accession>A0A822Z0Q3</accession>
<dbReference type="InterPro" id="IPR038765">
    <property type="entry name" value="Papain-like_cys_pep_sf"/>
</dbReference>
<dbReference type="Proteomes" id="UP000607653">
    <property type="component" value="Unassembled WGS sequence"/>
</dbReference>
<gene>
    <name evidence="15" type="ORF">HUJ06_007710</name>
</gene>
<feature type="compositionally biased region" description="Polar residues" evidence="12">
    <location>
        <begin position="424"/>
        <end position="439"/>
    </location>
</feature>
<dbReference type="GO" id="GO:0008270">
    <property type="term" value="F:zinc ion binding"/>
    <property type="evidence" value="ECO:0007669"/>
    <property type="project" value="UniProtKB-KW"/>
</dbReference>
<keyword evidence="16" id="KW-1185">Reference proteome</keyword>
<dbReference type="PANTHER" id="PTHR24006:SF781">
    <property type="entry name" value="LD34905P"/>
    <property type="match status" value="1"/>
</dbReference>
<evidence type="ECO:0000313" key="15">
    <source>
        <dbReference type="EMBL" id="DAD37069.1"/>
    </source>
</evidence>
<keyword evidence="8" id="KW-0378">Hydrolase</keyword>
<feature type="region of interest" description="Disordered" evidence="12">
    <location>
        <begin position="389"/>
        <end position="449"/>
    </location>
</feature>
<evidence type="ECO:0000256" key="11">
    <source>
        <dbReference type="PROSITE-ProRule" id="PRU00502"/>
    </source>
</evidence>
<feature type="domain" description="USP" evidence="13">
    <location>
        <begin position="231"/>
        <end position="1015"/>
    </location>
</feature>
<evidence type="ECO:0000313" key="16">
    <source>
        <dbReference type="Proteomes" id="UP000607653"/>
    </source>
</evidence>
<sequence>MGKKAKKKAKNSSHKEKRVSSGSPQTVPQYSNPADEIRHDEDAVIKERKGCTHIEKGVNLEKISSKIGSSEHVKCEDCREGALDRKAGKGKRKHGKKKGASSMEATPEKKSIWVCLDCGHFACGGIGLPTTPQSHAIRHARSMGHHCVIQYDNPHLRWCFPCESLIPVEKSEENGKQKDILLDVVKLIKGRSVKVSMHDVEDVWFGNGADKIKLDDAQSQLIDGKGAYTVRGLVNLGNTCFFNSVMQNLFSMDMLRDYFMKLDQSVGPLTMSLKKLFSETSLDVDPRNVLNPKALFGCICSKSPQFRGYQQQDSHELLRCLLDGLCTEELSVRKLRNSSGRDATTSTSNQGSTFIDMIFGGQLSSTVCCLECGHSSIVFEPFLDLSLPVPTKKPPSKKATPVSHRRKTKLPMKKGRKVRVKGNTDATTQLVQSELSPSESRPDEASHDLDLNSQNLDVSAIQDAENSKVFQNVEEQTSASLDQLSWLDYIDPVKAPADNNLVSQDYDISVVQDSENQQVIQSGIPQNGSDSQSWACSTNGESKLEHSSSQSNPCEDELPLQIQGSEVLLLPYKEDNSNNEEMMRRETETFTCVAGCEQDTLEFDGFGDLFNEPEMPAVTNAESWLCDSNFQFQASEVTDSSFLAANSSDSGPDEVDNTDAPVSIGSCLAYFTKPELLTKEHAWHCERCSKILRGQRREYRENLQQTASRTGEKAAKLRRKNSPFGSDDDSLNPVNYRHLGNGKLEGNNVSTTTTECLILHTEKPDDSKPKCTNCTNNQMGKEVYSGLVEPTCSSPVDHPQISPRDKGIGKLEHASRESSPSSGHCKSISQMSFGAQTTDSSSPDESTNMVHNADKTQPPISQLMTSDKELDDSADEEMDSENVKVKRDATKRILINRAPPILTIHLKRFSQDARGRLSKLNGHVHFRDVIDLRPYMDPRCGGERCDYSLVGVVEHSGTMRGGHYVAYVRGRKGRGKTNNGDGEYTWYYASDAYVREVTLAEVLQSEAYILFYEKL</sequence>
<keyword evidence="6 11" id="KW-0863">Zinc-finger</keyword>
<organism evidence="15 16">
    <name type="scientific">Nelumbo nucifera</name>
    <name type="common">Sacred lotus</name>
    <dbReference type="NCBI Taxonomy" id="4432"/>
    <lineage>
        <taxon>Eukaryota</taxon>
        <taxon>Viridiplantae</taxon>
        <taxon>Streptophyta</taxon>
        <taxon>Embryophyta</taxon>
        <taxon>Tracheophyta</taxon>
        <taxon>Spermatophyta</taxon>
        <taxon>Magnoliopsida</taxon>
        <taxon>Proteales</taxon>
        <taxon>Nelumbonaceae</taxon>
        <taxon>Nelumbo</taxon>
    </lineage>
</organism>
<evidence type="ECO:0000256" key="5">
    <source>
        <dbReference type="ARBA" id="ARBA00022723"/>
    </source>
</evidence>
<feature type="compositionally biased region" description="Polar residues" evidence="12">
    <location>
        <begin position="817"/>
        <end position="850"/>
    </location>
</feature>
<evidence type="ECO:0000256" key="8">
    <source>
        <dbReference type="ARBA" id="ARBA00022801"/>
    </source>
</evidence>
<feature type="compositionally biased region" description="Polar residues" evidence="12">
    <location>
        <begin position="20"/>
        <end position="32"/>
    </location>
</feature>
<proteinExistence type="inferred from homology"/>
<dbReference type="SMART" id="SM00290">
    <property type="entry name" value="ZnF_UBP"/>
    <property type="match status" value="1"/>
</dbReference>
<dbReference type="InterPro" id="IPR028889">
    <property type="entry name" value="USP"/>
</dbReference>
<feature type="compositionally biased region" description="Basic residues" evidence="12">
    <location>
        <begin position="88"/>
        <end position="99"/>
    </location>
</feature>
<dbReference type="PANTHER" id="PTHR24006">
    <property type="entry name" value="UBIQUITIN CARBOXYL-TERMINAL HYDROLASE"/>
    <property type="match status" value="1"/>
</dbReference>
<dbReference type="EC" id="3.4.19.12" evidence="3"/>
<dbReference type="EMBL" id="DUZY01000004">
    <property type="protein sequence ID" value="DAD37069.1"/>
    <property type="molecule type" value="Genomic_DNA"/>
</dbReference>
<dbReference type="PROSITE" id="PS50235">
    <property type="entry name" value="USP_3"/>
    <property type="match status" value="1"/>
</dbReference>
<evidence type="ECO:0000256" key="1">
    <source>
        <dbReference type="ARBA" id="ARBA00000707"/>
    </source>
</evidence>
<dbReference type="PROSITE" id="PS00973">
    <property type="entry name" value="USP_2"/>
    <property type="match status" value="1"/>
</dbReference>
<dbReference type="GO" id="GO:0006508">
    <property type="term" value="P:proteolysis"/>
    <property type="evidence" value="ECO:0007669"/>
    <property type="project" value="UniProtKB-KW"/>
</dbReference>
<dbReference type="InterPro" id="IPR050164">
    <property type="entry name" value="Peptidase_C19"/>
</dbReference>
<feature type="region of interest" description="Disordered" evidence="12">
    <location>
        <begin position="85"/>
        <end position="105"/>
    </location>
</feature>
<keyword evidence="4" id="KW-0645">Protease</keyword>
<dbReference type="Gene3D" id="3.30.40.10">
    <property type="entry name" value="Zinc/RING finger domain, C3HC4 (zinc finger)"/>
    <property type="match status" value="1"/>
</dbReference>
<protein>
    <recommendedName>
        <fullName evidence="3">ubiquitinyl hydrolase 1</fullName>
        <ecNumber evidence="3">3.4.19.12</ecNumber>
    </recommendedName>
</protein>
<feature type="compositionally biased region" description="Polar residues" evidence="12">
    <location>
        <begin position="522"/>
        <end position="553"/>
    </location>
</feature>
<dbReference type="SUPFAM" id="SSF54001">
    <property type="entry name" value="Cysteine proteinases"/>
    <property type="match status" value="1"/>
</dbReference>
<evidence type="ECO:0000256" key="7">
    <source>
        <dbReference type="ARBA" id="ARBA00022786"/>
    </source>
</evidence>
<evidence type="ECO:0000256" key="6">
    <source>
        <dbReference type="ARBA" id="ARBA00022771"/>
    </source>
</evidence>
<dbReference type="FunFam" id="3.30.40.10:FF:000900">
    <property type="entry name" value="Ubiquitinyl hydrolase 1"/>
    <property type="match status" value="1"/>
</dbReference>
<comment type="similarity">
    <text evidence="2">Belongs to the peptidase C19 family.</text>
</comment>
<comment type="function">
    <text evidence="10">Recognizes and hydrolyzes the peptide bond at the C-terminal Gly of ubiquitin. Involved in the processing of poly-ubiquitin precursors as well as that of ubiquitinated proteins. Is involved in resistance to the arginine analog canavanine (CAN).</text>
</comment>
<dbReference type="Pfam" id="PF00443">
    <property type="entry name" value="UCH"/>
    <property type="match status" value="1"/>
</dbReference>
<feature type="compositionally biased region" description="Basic and acidic residues" evidence="12">
    <location>
        <begin position="803"/>
        <end position="816"/>
    </location>
</feature>
<keyword evidence="7" id="KW-0833">Ubl conjugation pathway</keyword>
<dbReference type="PROSITE" id="PS50271">
    <property type="entry name" value="ZF_UBP"/>
    <property type="match status" value="1"/>
</dbReference>
<feature type="compositionally biased region" description="Basic and acidic residues" evidence="12">
    <location>
        <begin position="440"/>
        <end position="449"/>
    </location>
</feature>
<feature type="region of interest" description="Disordered" evidence="12">
    <location>
        <begin position="790"/>
        <end position="862"/>
    </location>
</feature>
<feature type="region of interest" description="Disordered" evidence="12">
    <location>
        <begin position="522"/>
        <end position="556"/>
    </location>
</feature>
<evidence type="ECO:0000256" key="2">
    <source>
        <dbReference type="ARBA" id="ARBA00009085"/>
    </source>
</evidence>
<evidence type="ECO:0000259" key="13">
    <source>
        <dbReference type="PROSITE" id="PS50235"/>
    </source>
</evidence>